<gene>
    <name evidence="2" type="ORF">FHR23_003262</name>
</gene>
<name>A0A840Z3I8_9SPHN</name>
<dbReference type="RefSeq" id="WP_343043212.1">
    <property type="nucleotide sequence ID" value="NZ_JACIJI010000012.1"/>
</dbReference>
<proteinExistence type="predicted"/>
<dbReference type="Proteomes" id="UP000554342">
    <property type="component" value="Unassembled WGS sequence"/>
</dbReference>
<keyword evidence="3" id="KW-1185">Reference proteome</keyword>
<evidence type="ECO:0000313" key="3">
    <source>
        <dbReference type="Proteomes" id="UP000554342"/>
    </source>
</evidence>
<evidence type="ECO:0000313" key="2">
    <source>
        <dbReference type="EMBL" id="MBB5720297.1"/>
    </source>
</evidence>
<reference evidence="2 3" key="1">
    <citation type="submission" date="2020-08" db="EMBL/GenBank/DDBJ databases">
        <title>Genomic Encyclopedia of Type Strains, Phase IV (KMG-IV): sequencing the most valuable type-strain genomes for metagenomic binning, comparative biology and taxonomic classification.</title>
        <authorList>
            <person name="Goeker M."/>
        </authorList>
    </citation>
    <scope>NUCLEOTIDE SEQUENCE [LARGE SCALE GENOMIC DNA]</scope>
    <source>
        <strain evidence="2 3">DSM 27203</strain>
    </source>
</reference>
<sequence>MGKSVGMKPVSAETERRLREALTQLMAADERLSVANLARRAGVSRATANRAVAIRSELREAEAGRQGAAPAPVDNDEQSRAASENILAQHAQLRALLRGEERRRNADIGNVIPILRR</sequence>
<protein>
    <submittedName>
        <fullName evidence="2">AcrR family transcriptional regulator</fullName>
    </submittedName>
</protein>
<dbReference type="EMBL" id="JACIJI010000012">
    <property type="protein sequence ID" value="MBB5720297.1"/>
    <property type="molecule type" value="Genomic_DNA"/>
</dbReference>
<organism evidence="2 3">
    <name type="scientific">Stakelama sediminis</name>
    <dbReference type="NCBI Taxonomy" id="463200"/>
    <lineage>
        <taxon>Bacteria</taxon>
        <taxon>Pseudomonadati</taxon>
        <taxon>Pseudomonadota</taxon>
        <taxon>Alphaproteobacteria</taxon>
        <taxon>Sphingomonadales</taxon>
        <taxon>Sphingomonadaceae</taxon>
        <taxon>Stakelama</taxon>
    </lineage>
</organism>
<feature type="region of interest" description="Disordered" evidence="1">
    <location>
        <begin position="59"/>
        <end position="85"/>
    </location>
</feature>
<dbReference type="AlphaFoldDB" id="A0A840Z3I8"/>
<comment type="caution">
    <text evidence="2">The sequence shown here is derived from an EMBL/GenBank/DDBJ whole genome shotgun (WGS) entry which is preliminary data.</text>
</comment>
<accession>A0A840Z3I8</accession>
<evidence type="ECO:0000256" key="1">
    <source>
        <dbReference type="SAM" id="MobiDB-lite"/>
    </source>
</evidence>